<evidence type="ECO:0000256" key="1">
    <source>
        <dbReference type="ARBA" id="ARBA00022737"/>
    </source>
</evidence>
<dbReference type="GO" id="GO:0009451">
    <property type="term" value="P:RNA modification"/>
    <property type="evidence" value="ECO:0007669"/>
    <property type="project" value="InterPro"/>
</dbReference>
<accession>A0A699QNG0</accession>
<keyword evidence="1" id="KW-0677">Repeat</keyword>
<dbReference type="NCBIfam" id="TIGR00756">
    <property type="entry name" value="PPR"/>
    <property type="match status" value="1"/>
</dbReference>
<evidence type="ECO:0000256" key="2">
    <source>
        <dbReference type="PROSITE-ProRule" id="PRU00708"/>
    </source>
</evidence>
<evidence type="ECO:0000313" key="3">
    <source>
        <dbReference type="EMBL" id="GFC76550.1"/>
    </source>
</evidence>
<protein>
    <submittedName>
        <fullName evidence="3">Pentatricopeptide repeat-containing protein At4g33170</fullName>
    </submittedName>
</protein>
<reference evidence="3" key="1">
    <citation type="journal article" date="2019" name="Sci. Rep.">
        <title>Draft genome of Tanacetum cinerariifolium, the natural source of mosquito coil.</title>
        <authorList>
            <person name="Yamashiro T."/>
            <person name="Shiraishi A."/>
            <person name="Satake H."/>
            <person name="Nakayama K."/>
        </authorList>
    </citation>
    <scope>NUCLEOTIDE SEQUENCE</scope>
</reference>
<comment type="caution">
    <text evidence="3">The sequence shown here is derived from an EMBL/GenBank/DDBJ whole genome shotgun (WGS) entry which is preliminary data.</text>
</comment>
<feature type="non-terminal residue" evidence="3">
    <location>
        <position position="1"/>
    </location>
</feature>
<dbReference type="InterPro" id="IPR046960">
    <property type="entry name" value="PPR_At4g14850-like_plant"/>
</dbReference>
<dbReference type="InterPro" id="IPR002885">
    <property type="entry name" value="PPR_rpt"/>
</dbReference>
<dbReference type="FunFam" id="1.25.40.10:FF:001086">
    <property type="entry name" value="Pentatricopeptide repeat-containing protein At4g33170"/>
    <property type="match status" value="1"/>
</dbReference>
<dbReference type="Pfam" id="PF13041">
    <property type="entry name" value="PPR_2"/>
    <property type="match status" value="1"/>
</dbReference>
<organism evidence="3">
    <name type="scientific">Tanacetum cinerariifolium</name>
    <name type="common">Dalmatian daisy</name>
    <name type="synonym">Chrysanthemum cinerariifolium</name>
    <dbReference type="NCBI Taxonomy" id="118510"/>
    <lineage>
        <taxon>Eukaryota</taxon>
        <taxon>Viridiplantae</taxon>
        <taxon>Streptophyta</taxon>
        <taxon>Embryophyta</taxon>
        <taxon>Tracheophyta</taxon>
        <taxon>Spermatophyta</taxon>
        <taxon>Magnoliopsida</taxon>
        <taxon>eudicotyledons</taxon>
        <taxon>Gunneridae</taxon>
        <taxon>Pentapetalae</taxon>
        <taxon>asterids</taxon>
        <taxon>campanulids</taxon>
        <taxon>Asterales</taxon>
        <taxon>Asteraceae</taxon>
        <taxon>Asteroideae</taxon>
        <taxon>Anthemideae</taxon>
        <taxon>Anthemidinae</taxon>
        <taxon>Tanacetum</taxon>
    </lineage>
</organism>
<dbReference type="InterPro" id="IPR011990">
    <property type="entry name" value="TPR-like_helical_dom_sf"/>
</dbReference>
<gene>
    <name evidence="3" type="ORF">Tci_848520</name>
</gene>
<dbReference type="GO" id="GO:0003723">
    <property type="term" value="F:RNA binding"/>
    <property type="evidence" value="ECO:0007669"/>
    <property type="project" value="InterPro"/>
</dbReference>
<dbReference type="AlphaFoldDB" id="A0A699QNG0"/>
<sequence>AFRFLPDFHRSEVVCPDVGSVQCVLNGFAEDVDLETDYKEQIQAYAIKLSLMDDESAKVISWNKTMSQYYQSGDYSSAIKCLVDVKKSNVKYNDVTFIVALSNVVPLDDLKLGKLIHGMALKSGFGNVSSSLVNMYSKMDCLSTAKRVFFNMEDTDIVSWNSIINSYVQSGLVEESVNLYIEMLRDGLKPD</sequence>
<dbReference type="Pfam" id="PF01535">
    <property type="entry name" value="PPR"/>
    <property type="match status" value="2"/>
</dbReference>
<dbReference type="EMBL" id="BKCJ011056852">
    <property type="protein sequence ID" value="GFC76550.1"/>
    <property type="molecule type" value="Genomic_DNA"/>
</dbReference>
<dbReference type="PANTHER" id="PTHR47926:SF347">
    <property type="entry name" value="PENTATRICOPEPTIDE REPEAT-CONTAINING PROTEIN"/>
    <property type="match status" value="1"/>
</dbReference>
<proteinExistence type="predicted"/>
<dbReference type="PROSITE" id="PS51375">
    <property type="entry name" value="PPR"/>
    <property type="match status" value="1"/>
</dbReference>
<name>A0A699QNG0_TANCI</name>
<feature type="repeat" description="PPR" evidence="2">
    <location>
        <begin position="156"/>
        <end position="190"/>
    </location>
</feature>
<dbReference type="PANTHER" id="PTHR47926">
    <property type="entry name" value="PENTATRICOPEPTIDE REPEAT-CONTAINING PROTEIN"/>
    <property type="match status" value="1"/>
</dbReference>
<dbReference type="Gene3D" id="1.25.40.10">
    <property type="entry name" value="Tetratricopeptide repeat domain"/>
    <property type="match status" value="2"/>
</dbReference>